<reference evidence="8 9" key="1">
    <citation type="submission" date="2016-02" db="EMBL/GenBank/DDBJ databases">
        <title>Draft genome sequence of hydrocarbon degrading Staphylococcus saprophyticus Strain CNV2, isolated from crude-oil contaminated soil from Noonmati Oil Refinery, Guwahati, Assam, India.</title>
        <authorList>
            <person name="Mukherjee A."/>
            <person name="Chettri B."/>
            <person name="Langpoklakpam J."/>
            <person name="Singh A.K."/>
            <person name="Chattopadhyay D.J."/>
        </authorList>
    </citation>
    <scope>NUCLEOTIDE SEQUENCE [LARGE SCALE GENOMIC DNA]</scope>
    <source>
        <strain evidence="8 9">CNV2</strain>
    </source>
</reference>
<sequence>MLTKKIMGLDVGSKTVGIAISDLMGWTAQGLDTLRINEKENELGIDKLVQIVKKENVGTVVIGLPKNMNNSIGFRGEASLQYKEQLQEALPSLEIIMWDERLSTMAAERSLLEADVSRQKRKKVIDKMAAVFILQGYLDSIQ</sequence>
<dbReference type="Proteomes" id="UP000075418">
    <property type="component" value="Unassembled WGS sequence"/>
</dbReference>
<dbReference type="InterPro" id="IPR006641">
    <property type="entry name" value="YqgF/RNaseH-like_dom"/>
</dbReference>
<dbReference type="CDD" id="cd16964">
    <property type="entry name" value="YqgF"/>
    <property type="match status" value="1"/>
</dbReference>
<evidence type="ECO:0000313" key="9">
    <source>
        <dbReference type="Proteomes" id="UP000075418"/>
    </source>
</evidence>
<dbReference type="GO" id="GO:0004518">
    <property type="term" value="F:nuclease activity"/>
    <property type="evidence" value="ECO:0007669"/>
    <property type="project" value="UniProtKB-KW"/>
</dbReference>
<dbReference type="SMART" id="SM00732">
    <property type="entry name" value="YqgFc"/>
    <property type="match status" value="1"/>
</dbReference>
<reference evidence="7" key="2">
    <citation type="journal article" date="2021" name="PeerJ">
        <title>Extensive microbial diversity within the chicken gut microbiome revealed by metagenomics and culture.</title>
        <authorList>
            <person name="Gilroy R."/>
            <person name="Ravi A."/>
            <person name="Getino M."/>
            <person name="Pursley I."/>
            <person name="Horton D.L."/>
            <person name="Alikhan N.F."/>
            <person name="Baker D."/>
            <person name="Gharbi K."/>
            <person name="Hall N."/>
            <person name="Watson M."/>
            <person name="Adriaenssens E.M."/>
            <person name="Foster-Nyarko E."/>
            <person name="Jarju S."/>
            <person name="Secka A."/>
            <person name="Antonio M."/>
            <person name="Oren A."/>
            <person name="Chaudhuri R.R."/>
            <person name="La Ragione R."/>
            <person name="Hildebrand F."/>
            <person name="Pallen M.J."/>
        </authorList>
    </citation>
    <scope>NUCLEOTIDE SEQUENCE</scope>
    <source>
        <strain evidence="7">CHK149-3286</strain>
    </source>
</reference>
<reference evidence="7" key="3">
    <citation type="submission" date="2021-09" db="EMBL/GenBank/DDBJ databases">
        <authorList>
            <person name="Gilroy R."/>
        </authorList>
    </citation>
    <scope>NUCLEOTIDE SEQUENCE</scope>
    <source>
        <strain evidence="7">CHK149-3286</strain>
    </source>
</reference>
<keyword evidence="3 5" id="KW-0540">Nuclease</keyword>
<dbReference type="RefSeq" id="WP_061854526.1">
    <property type="nucleotide sequence ID" value="NZ_DYVT01000099.1"/>
</dbReference>
<keyword evidence="2 5" id="KW-0690">Ribosome biogenesis</keyword>
<dbReference type="EMBL" id="LUGM01000002">
    <property type="protein sequence ID" value="KYH14344.1"/>
    <property type="molecule type" value="Genomic_DNA"/>
</dbReference>
<dbReference type="InterPro" id="IPR037027">
    <property type="entry name" value="YqgF/RNaseH-like_dom_sf"/>
</dbReference>
<dbReference type="Proteomes" id="UP000706163">
    <property type="component" value="Unassembled WGS sequence"/>
</dbReference>
<evidence type="ECO:0000256" key="4">
    <source>
        <dbReference type="ARBA" id="ARBA00022801"/>
    </source>
</evidence>
<evidence type="ECO:0000256" key="2">
    <source>
        <dbReference type="ARBA" id="ARBA00022517"/>
    </source>
</evidence>
<dbReference type="EC" id="3.1.-.-" evidence="5"/>
<comment type="subcellular location">
    <subcellularLocation>
        <location evidence="5">Cytoplasm</location>
    </subcellularLocation>
</comment>
<evidence type="ECO:0000256" key="3">
    <source>
        <dbReference type="ARBA" id="ARBA00022722"/>
    </source>
</evidence>
<comment type="function">
    <text evidence="5">Could be a nuclease involved in processing of the 5'-end of pre-16S rRNA.</text>
</comment>
<proteinExistence type="inferred from homology"/>
<dbReference type="NCBIfam" id="TIGR00250">
    <property type="entry name" value="RNAse_H_YqgF"/>
    <property type="match status" value="1"/>
</dbReference>
<evidence type="ECO:0000256" key="5">
    <source>
        <dbReference type="HAMAP-Rule" id="MF_00651"/>
    </source>
</evidence>
<dbReference type="SUPFAM" id="SSF53098">
    <property type="entry name" value="Ribonuclease H-like"/>
    <property type="match status" value="1"/>
</dbReference>
<evidence type="ECO:0000256" key="1">
    <source>
        <dbReference type="ARBA" id="ARBA00022490"/>
    </source>
</evidence>
<keyword evidence="1 5" id="KW-0963">Cytoplasm</keyword>
<evidence type="ECO:0000313" key="8">
    <source>
        <dbReference type="EMBL" id="KYH14344.1"/>
    </source>
</evidence>
<dbReference type="FunFam" id="3.30.420.140:FF:000003">
    <property type="entry name" value="Putative pre-16S rRNA nuclease"/>
    <property type="match status" value="1"/>
</dbReference>
<dbReference type="PANTHER" id="PTHR33317:SF4">
    <property type="entry name" value="POLYNUCLEOTIDYL TRANSFERASE, RIBONUCLEASE H-LIKE SUPERFAMILY PROTEIN"/>
    <property type="match status" value="1"/>
</dbReference>
<dbReference type="HAMAP" id="MF_00651">
    <property type="entry name" value="Nuclease_YqgF"/>
    <property type="match status" value="1"/>
</dbReference>
<organism evidence="8 9">
    <name type="scientific">Staphylococcus kloosii</name>
    <dbReference type="NCBI Taxonomy" id="29384"/>
    <lineage>
        <taxon>Bacteria</taxon>
        <taxon>Bacillati</taxon>
        <taxon>Bacillota</taxon>
        <taxon>Bacilli</taxon>
        <taxon>Bacillales</taxon>
        <taxon>Staphylococcaceae</taxon>
        <taxon>Staphylococcus</taxon>
    </lineage>
</organism>
<dbReference type="InterPro" id="IPR005227">
    <property type="entry name" value="YqgF"/>
</dbReference>
<dbReference type="Pfam" id="PF03652">
    <property type="entry name" value="RuvX"/>
    <property type="match status" value="1"/>
</dbReference>
<dbReference type="PANTHER" id="PTHR33317">
    <property type="entry name" value="POLYNUCLEOTIDYL TRANSFERASE, RIBONUCLEASE H-LIKE SUPERFAMILY PROTEIN"/>
    <property type="match status" value="1"/>
</dbReference>
<accession>A0A151A4K1</accession>
<dbReference type="AlphaFoldDB" id="A0A151A4K1"/>
<evidence type="ECO:0000313" key="7">
    <source>
        <dbReference type="EMBL" id="HJF68412.1"/>
    </source>
</evidence>
<dbReference type="Gene3D" id="3.30.420.140">
    <property type="entry name" value="YqgF/RNase H-like domain"/>
    <property type="match status" value="1"/>
</dbReference>
<dbReference type="InterPro" id="IPR012337">
    <property type="entry name" value="RNaseH-like_sf"/>
</dbReference>
<keyword evidence="4 5" id="KW-0378">Hydrolase</keyword>
<feature type="domain" description="YqgF/RNase H-like" evidence="6">
    <location>
        <begin position="4"/>
        <end position="107"/>
    </location>
</feature>
<dbReference type="GO" id="GO:0000967">
    <property type="term" value="P:rRNA 5'-end processing"/>
    <property type="evidence" value="ECO:0007669"/>
    <property type="project" value="UniProtKB-UniRule"/>
</dbReference>
<protein>
    <recommendedName>
        <fullName evidence="5">Putative pre-16S rRNA nuclease</fullName>
        <ecNumber evidence="5">3.1.-.-</ecNumber>
    </recommendedName>
</protein>
<comment type="similarity">
    <text evidence="5">Belongs to the YqgF HJR family.</text>
</comment>
<dbReference type="GO" id="GO:0016788">
    <property type="term" value="F:hydrolase activity, acting on ester bonds"/>
    <property type="evidence" value="ECO:0007669"/>
    <property type="project" value="UniProtKB-UniRule"/>
</dbReference>
<dbReference type="GO" id="GO:0005829">
    <property type="term" value="C:cytosol"/>
    <property type="evidence" value="ECO:0007669"/>
    <property type="project" value="TreeGrafter"/>
</dbReference>
<dbReference type="EMBL" id="DYVT01000099">
    <property type="protein sequence ID" value="HJF68412.1"/>
    <property type="molecule type" value="Genomic_DNA"/>
</dbReference>
<comment type="caution">
    <text evidence="8">The sequence shown here is derived from an EMBL/GenBank/DDBJ whole genome shotgun (WGS) entry which is preliminary data.</text>
</comment>
<evidence type="ECO:0000259" key="6">
    <source>
        <dbReference type="SMART" id="SM00732"/>
    </source>
</evidence>
<name>A0A151A4K1_9STAP</name>
<gene>
    <name evidence="7" type="primary">ruvX</name>
    <name evidence="8" type="ORF">A0131_06090</name>
    <name evidence="7" type="ORF">K8V85_08880</name>
</gene>